<dbReference type="Pfam" id="PF05103">
    <property type="entry name" value="DivIVA"/>
    <property type="match status" value="1"/>
</dbReference>
<dbReference type="PANTHER" id="PTHR35794">
    <property type="entry name" value="CELL DIVISION PROTEIN DIVIVA"/>
    <property type="match status" value="1"/>
</dbReference>
<name>A0A1M7Y2U3_9BACT</name>
<evidence type="ECO:0000256" key="2">
    <source>
        <dbReference type="ARBA" id="ARBA00009008"/>
    </source>
</evidence>
<dbReference type="OrthoDB" id="5198800at2"/>
<dbReference type="STRING" id="1121416.SAMN02745220_01383"/>
<dbReference type="GO" id="GO:0005737">
    <property type="term" value="C:cytoplasm"/>
    <property type="evidence" value="ECO:0007669"/>
    <property type="project" value="UniProtKB-SubCell"/>
</dbReference>
<dbReference type="GO" id="GO:0051301">
    <property type="term" value="P:cell division"/>
    <property type="evidence" value="ECO:0007669"/>
    <property type="project" value="UniProtKB-KW"/>
</dbReference>
<accession>A0A1M7Y2U3</accession>
<keyword evidence="3" id="KW-0963">Cytoplasm</keyword>
<comment type="similarity">
    <text evidence="2">Belongs to the DivIVA family.</text>
</comment>
<feature type="region of interest" description="Disordered" evidence="8">
    <location>
        <begin position="259"/>
        <end position="293"/>
    </location>
</feature>
<evidence type="ECO:0000256" key="5">
    <source>
        <dbReference type="ARBA" id="ARBA00023054"/>
    </source>
</evidence>
<evidence type="ECO:0000256" key="8">
    <source>
        <dbReference type="SAM" id="MobiDB-lite"/>
    </source>
</evidence>
<sequence length="293" mass="34030">MSITPQAIKDQEFQVKFRGYDTIEVKAYLELLAEEFFELHEVRRRQEDEYAELYEEVQALKEERENLVEESRQREERSEKSVIQFLEKDEMIVELQKQIASLEEQVAASDQEKNLQQEAWGRQEAELREEIEQLRGRLAENQSDASDNSGEVEKLRGQIELLEKQVAEFKKEEVDFKTALVAAQRFADDVKNKAKEEADQMLEQAISEVEIYRKEAEQELANLPVEIEQLRSKKAEVREELKAVLTFYLKKLDFDPAEAAGGSDDDLSELFQSIPLGEDEGLEPMEVEGFESK</sequence>
<dbReference type="Gene3D" id="6.10.250.660">
    <property type="match status" value="1"/>
</dbReference>
<proteinExistence type="inferred from homology"/>
<keyword evidence="4" id="KW-0132">Cell division</keyword>
<dbReference type="InterPro" id="IPR007793">
    <property type="entry name" value="DivIVA_fam"/>
</dbReference>
<dbReference type="PANTHER" id="PTHR35794:SF2">
    <property type="entry name" value="CELL DIVISION PROTEIN DIVIVA"/>
    <property type="match status" value="1"/>
</dbReference>
<evidence type="ECO:0000256" key="7">
    <source>
        <dbReference type="SAM" id="Coils"/>
    </source>
</evidence>
<dbReference type="InterPro" id="IPR019933">
    <property type="entry name" value="DivIVA_domain"/>
</dbReference>
<evidence type="ECO:0000256" key="3">
    <source>
        <dbReference type="ARBA" id="ARBA00022490"/>
    </source>
</evidence>
<feature type="coiled-coil region" evidence="7">
    <location>
        <begin position="43"/>
        <end position="240"/>
    </location>
</feature>
<dbReference type="EMBL" id="FRFE01000005">
    <property type="protein sequence ID" value="SHO46238.1"/>
    <property type="molecule type" value="Genomic_DNA"/>
</dbReference>
<evidence type="ECO:0000256" key="1">
    <source>
        <dbReference type="ARBA" id="ARBA00004496"/>
    </source>
</evidence>
<dbReference type="Proteomes" id="UP000184603">
    <property type="component" value="Unassembled WGS sequence"/>
</dbReference>
<keyword evidence="10" id="KW-1185">Reference proteome</keyword>
<keyword evidence="5 7" id="KW-0175">Coiled coil</keyword>
<evidence type="ECO:0000256" key="6">
    <source>
        <dbReference type="ARBA" id="ARBA00023306"/>
    </source>
</evidence>
<gene>
    <name evidence="9" type="ORF">SAMN02745220_01383</name>
</gene>
<organism evidence="9 10">
    <name type="scientific">Desulfopila aestuarii DSM 18488</name>
    <dbReference type="NCBI Taxonomy" id="1121416"/>
    <lineage>
        <taxon>Bacteria</taxon>
        <taxon>Pseudomonadati</taxon>
        <taxon>Thermodesulfobacteriota</taxon>
        <taxon>Desulfobulbia</taxon>
        <taxon>Desulfobulbales</taxon>
        <taxon>Desulfocapsaceae</taxon>
        <taxon>Desulfopila</taxon>
    </lineage>
</organism>
<evidence type="ECO:0000313" key="9">
    <source>
        <dbReference type="EMBL" id="SHO46238.1"/>
    </source>
</evidence>
<evidence type="ECO:0000256" key="4">
    <source>
        <dbReference type="ARBA" id="ARBA00022618"/>
    </source>
</evidence>
<keyword evidence="6" id="KW-0131">Cell cycle</keyword>
<evidence type="ECO:0000313" key="10">
    <source>
        <dbReference type="Proteomes" id="UP000184603"/>
    </source>
</evidence>
<protein>
    <submittedName>
        <fullName evidence="9">DivIVA domain-containing protein</fullName>
    </submittedName>
</protein>
<reference evidence="9 10" key="1">
    <citation type="submission" date="2016-12" db="EMBL/GenBank/DDBJ databases">
        <authorList>
            <person name="Song W.-J."/>
            <person name="Kurnit D.M."/>
        </authorList>
    </citation>
    <scope>NUCLEOTIDE SEQUENCE [LARGE SCALE GENOMIC DNA]</scope>
    <source>
        <strain evidence="9 10">DSM 18488</strain>
    </source>
</reference>
<dbReference type="NCBIfam" id="TIGR03544">
    <property type="entry name" value="DivI1A_domain"/>
    <property type="match status" value="1"/>
</dbReference>
<comment type="subcellular location">
    <subcellularLocation>
        <location evidence="1">Cytoplasm</location>
    </subcellularLocation>
</comment>
<dbReference type="RefSeq" id="WP_073612725.1">
    <property type="nucleotide sequence ID" value="NZ_FRFE01000005.1"/>
</dbReference>
<feature type="compositionally biased region" description="Acidic residues" evidence="8">
    <location>
        <begin position="277"/>
        <end position="293"/>
    </location>
</feature>
<dbReference type="AlphaFoldDB" id="A0A1M7Y2U3"/>